<accession>A0A7D9DZN0</accession>
<sequence>MCQGCVEIAGENILVYKRHVQPLERFIITVERKTTLLEPVDLNQDQCINKQAFQVDEIVDDMDDFFIETVKNPSGDDNWSKNIIIKVTLDTGTQCNVMSHDVYNTIVQNNIAQDNNSLIVASNARLVIFQLEKQDSNVNTRM</sequence>
<evidence type="ECO:0000313" key="2">
    <source>
        <dbReference type="Proteomes" id="UP001152795"/>
    </source>
</evidence>
<comment type="caution">
    <text evidence="1">The sequence shown here is derived from an EMBL/GenBank/DDBJ whole genome shotgun (WGS) entry which is preliminary data.</text>
</comment>
<dbReference type="Proteomes" id="UP001152795">
    <property type="component" value="Unassembled WGS sequence"/>
</dbReference>
<organism evidence="1 2">
    <name type="scientific">Paramuricea clavata</name>
    <name type="common">Red gorgonian</name>
    <name type="synonym">Violescent sea-whip</name>
    <dbReference type="NCBI Taxonomy" id="317549"/>
    <lineage>
        <taxon>Eukaryota</taxon>
        <taxon>Metazoa</taxon>
        <taxon>Cnidaria</taxon>
        <taxon>Anthozoa</taxon>
        <taxon>Octocorallia</taxon>
        <taxon>Malacalcyonacea</taxon>
        <taxon>Plexauridae</taxon>
        <taxon>Paramuricea</taxon>
    </lineage>
</organism>
<dbReference type="EMBL" id="CACRXK020003088">
    <property type="protein sequence ID" value="CAB3997402.1"/>
    <property type="molecule type" value="Genomic_DNA"/>
</dbReference>
<dbReference type="AlphaFoldDB" id="A0A7D9DZN0"/>
<evidence type="ECO:0000313" key="1">
    <source>
        <dbReference type="EMBL" id="CAB3997402.1"/>
    </source>
</evidence>
<proteinExistence type="predicted"/>
<keyword evidence="2" id="KW-1185">Reference proteome</keyword>
<name>A0A7D9DZN0_PARCT</name>
<protein>
    <submittedName>
        <fullName evidence="1">Uncharacterized protein</fullName>
    </submittedName>
</protein>
<reference evidence="1" key="1">
    <citation type="submission" date="2020-04" db="EMBL/GenBank/DDBJ databases">
        <authorList>
            <person name="Alioto T."/>
            <person name="Alioto T."/>
            <person name="Gomez Garrido J."/>
        </authorList>
    </citation>
    <scope>NUCLEOTIDE SEQUENCE</scope>
    <source>
        <strain evidence="1">A484AB</strain>
    </source>
</reference>
<gene>
    <name evidence="1" type="ORF">PACLA_8A075849</name>
</gene>